<comment type="caution">
    <text evidence="1">The sequence shown here is derived from an EMBL/GenBank/DDBJ whole genome shotgun (WGS) entry which is preliminary data.</text>
</comment>
<sequence>MKNRRIISPQPHAPTEREAKNLFLIIFVLTAGRLKRQHRSSLDLDLFSPRVELPFPANPCPPEKSSDTPLSFTVYLTSVTSFCSPFRKISGSAGDFLCLSAQ</sequence>
<dbReference type="Proteomes" id="UP000887116">
    <property type="component" value="Unassembled WGS sequence"/>
</dbReference>
<evidence type="ECO:0000313" key="2">
    <source>
        <dbReference type="Proteomes" id="UP000887116"/>
    </source>
</evidence>
<keyword evidence="2" id="KW-1185">Reference proteome</keyword>
<reference evidence="1" key="1">
    <citation type="submission" date="2020-07" db="EMBL/GenBank/DDBJ databases">
        <title>Multicomponent nature underlies the extraordinary mechanical properties of spider dragline silk.</title>
        <authorList>
            <person name="Kono N."/>
            <person name="Nakamura H."/>
            <person name="Mori M."/>
            <person name="Yoshida Y."/>
            <person name="Ohtoshi R."/>
            <person name="Malay A.D."/>
            <person name="Moran D.A.P."/>
            <person name="Tomita M."/>
            <person name="Numata K."/>
            <person name="Arakawa K."/>
        </authorList>
    </citation>
    <scope>NUCLEOTIDE SEQUENCE</scope>
</reference>
<gene>
    <name evidence="1" type="ORF">TNCT_56591</name>
</gene>
<evidence type="ECO:0000313" key="1">
    <source>
        <dbReference type="EMBL" id="GFR29962.1"/>
    </source>
</evidence>
<protein>
    <submittedName>
        <fullName evidence="1">Uncharacterized protein</fullName>
    </submittedName>
</protein>
<accession>A0A8X6M2W0</accession>
<dbReference type="AlphaFoldDB" id="A0A8X6M2W0"/>
<organism evidence="1 2">
    <name type="scientific">Trichonephila clavata</name>
    <name type="common">Joro spider</name>
    <name type="synonym">Nephila clavata</name>
    <dbReference type="NCBI Taxonomy" id="2740835"/>
    <lineage>
        <taxon>Eukaryota</taxon>
        <taxon>Metazoa</taxon>
        <taxon>Ecdysozoa</taxon>
        <taxon>Arthropoda</taxon>
        <taxon>Chelicerata</taxon>
        <taxon>Arachnida</taxon>
        <taxon>Araneae</taxon>
        <taxon>Araneomorphae</taxon>
        <taxon>Entelegynae</taxon>
        <taxon>Araneoidea</taxon>
        <taxon>Nephilidae</taxon>
        <taxon>Trichonephila</taxon>
    </lineage>
</organism>
<proteinExistence type="predicted"/>
<dbReference type="EMBL" id="BMAO01019341">
    <property type="protein sequence ID" value="GFR29962.1"/>
    <property type="molecule type" value="Genomic_DNA"/>
</dbReference>
<name>A0A8X6M2W0_TRICU</name>
<dbReference type="OrthoDB" id="10531361at2759"/>